<evidence type="ECO:0000313" key="3">
    <source>
        <dbReference type="EMBL" id="CAH3145595.1"/>
    </source>
</evidence>
<organism evidence="3 4">
    <name type="scientific">Porites evermanni</name>
    <dbReference type="NCBI Taxonomy" id="104178"/>
    <lineage>
        <taxon>Eukaryota</taxon>
        <taxon>Metazoa</taxon>
        <taxon>Cnidaria</taxon>
        <taxon>Anthozoa</taxon>
        <taxon>Hexacorallia</taxon>
        <taxon>Scleractinia</taxon>
        <taxon>Fungiina</taxon>
        <taxon>Poritidae</taxon>
        <taxon>Porites</taxon>
    </lineage>
</organism>
<feature type="signal peptide" evidence="2">
    <location>
        <begin position="1"/>
        <end position="19"/>
    </location>
</feature>
<comment type="caution">
    <text evidence="3">The sequence shown here is derived from an EMBL/GenBank/DDBJ whole genome shotgun (WGS) entry which is preliminary data.</text>
</comment>
<dbReference type="EMBL" id="CALNXI010000894">
    <property type="protein sequence ID" value="CAH3145595.1"/>
    <property type="molecule type" value="Genomic_DNA"/>
</dbReference>
<accession>A0ABN8PK68</accession>
<reference evidence="3 4" key="1">
    <citation type="submission" date="2022-05" db="EMBL/GenBank/DDBJ databases">
        <authorList>
            <consortium name="Genoscope - CEA"/>
            <person name="William W."/>
        </authorList>
    </citation>
    <scope>NUCLEOTIDE SEQUENCE [LARGE SCALE GENOMIC DNA]</scope>
</reference>
<name>A0ABN8PK68_9CNID</name>
<evidence type="ECO:0000256" key="2">
    <source>
        <dbReference type="SAM" id="SignalP"/>
    </source>
</evidence>
<sequence>MLIAVAMVVILVMIMVVVRKNDSYYNDDDDSGGDDDDGQVSDGGDRDGDDDDESNPFVLNSYLSRGHRGRSNVIKSLAEFTASRRGQYQVTKDADVNSIFEGMDLSMFDKRNSKRWRF</sequence>
<keyword evidence="2" id="KW-0732">Signal</keyword>
<proteinExistence type="predicted"/>
<feature type="region of interest" description="Disordered" evidence="1">
    <location>
        <begin position="24"/>
        <end position="57"/>
    </location>
</feature>
<dbReference type="Proteomes" id="UP001159427">
    <property type="component" value="Unassembled WGS sequence"/>
</dbReference>
<evidence type="ECO:0000313" key="4">
    <source>
        <dbReference type="Proteomes" id="UP001159427"/>
    </source>
</evidence>
<gene>
    <name evidence="3" type="ORF">PEVE_00043532</name>
</gene>
<feature type="compositionally biased region" description="Acidic residues" evidence="1">
    <location>
        <begin position="25"/>
        <end position="39"/>
    </location>
</feature>
<keyword evidence="4" id="KW-1185">Reference proteome</keyword>
<evidence type="ECO:0000256" key="1">
    <source>
        <dbReference type="SAM" id="MobiDB-lite"/>
    </source>
</evidence>
<protein>
    <submittedName>
        <fullName evidence="3">Uncharacterized protein</fullName>
    </submittedName>
</protein>
<feature type="chain" id="PRO_5046609254" evidence="2">
    <location>
        <begin position="20"/>
        <end position="118"/>
    </location>
</feature>